<dbReference type="EMBL" id="PDLM01000016">
    <property type="protein sequence ID" value="RDW59445.1"/>
    <property type="molecule type" value="Genomic_DNA"/>
</dbReference>
<evidence type="ECO:0000313" key="5">
    <source>
        <dbReference type="EMBL" id="RDW59445.1"/>
    </source>
</evidence>
<keyword evidence="2" id="KW-0521">NADP</keyword>
<reference evidence="5 6" key="1">
    <citation type="journal article" date="2018" name="IMA Fungus">
        <title>IMA Genome-F 9: Draft genome sequence of Annulohypoxylon stygium, Aspergillus mulundensis, Berkeleyomyces basicola (syn. Thielaviopsis basicola), Ceratocystis smalleyi, two Cercospora beticola strains, Coleophoma cylindrospora, Fusarium fracticaudum, Phialophora cf. hyalina, and Morchella septimelata.</title>
        <authorList>
            <person name="Wingfield B.D."/>
            <person name="Bills G.F."/>
            <person name="Dong Y."/>
            <person name="Huang W."/>
            <person name="Nel W.J."/>
            <person name="Swalarsk-Parry B.S."/>
            <person name="Vaghefi N."/>
            <person name="Wilken P.M."/>
            <person name="An Z."/>
            <person name="de Beer Z.W."/>
            <person name="De Vos L."/>
            <person name="Chen L."/>
            <person name="Duong T.A."/>
            <person name="Gao Y."/>
            <person name="Hammerbacher A."/>
            <person name="Kikkert J.R."/>
            <person name="Li Y."/>
            <person name="Li H."/>
            <person name="Li K."/>
            <person name="Li Q."/>
            <person name="Liu X."/>
            <person name="Ma X."/>
            <person name="Naidoo K."/>
            <person name="Pethybridge S.J."/>
            <person name="Sun J."/>
            <person name="Steenkamp E.T."/>
            <person name="van der Nest M.A."/>
            <person name="van Wyk S."/>
            <person name="Wingfield M.J."/>
            <person name="Xiong C."/>
            <person name="Yue Q."/>
            <person name="Zhang X."/>
        </authorList>
    </citation>
    <scope>NUCLEOTIDE SEQUENCE [LARGE SCALE GENOMIC DNA]</scope>
    <source>
        <strain evidence="5 6">BP6252</strain>
    </source>
</reference>
<keyword evidence="6" id="KW-1185">Reference proteome</keyword>
<dbReference type="OrthoDB" id="2102561at2759"/>
<dbReference type="InterPro" id="IPR002347">
    <property type="entry name" value="SDR_fam"/>
</dbReference>
<dbReference type="InterPro" id="IPR020904">
    <property type="entry name" value="Sc_DH/Rdtase_CS"/>
</dbReference>
<proteinExistence type="inferred from homology"/>
<dbReference type="Gene3D" id="3.40.50.720">
    <property type="entry name" value="NAD(P)-binding Rossmann-like Domain"/>
    <property type="match status" value="1"/>
</dbReference>
<dbReference type="PROSITE" id="PS00061">
    <property type="entry name" value="ADH_SHORT"/>
    <property type="match status" value="1"/>
</dbReference>
<dbReference type="GO" id="GO:0005783">
    <property type="term" value="C:endoplasmic reticulum"/>
    <property type="evidence" value="ECO:0007669"/>
    <property type="project" value="TreeGrafter"/>
</dbReference>
<dbReference type="PRINTS" id="PR00081">
    <property type="entry name" value="GDHRDH"/>
</dbReference>
<dbReference type="PANTHER" id="PTHR44169:SF3">
    <property type="entry name" value="SHORT-CHAIN DEHYDROGENASE SRDE"/>
    <property type="match status" value="1"/>
</dbReference>
<evidence type="ECO:0000256" key="3">
    <source>
        <dbReference type="ARBA" id="ARBA00023002"/>
    </source>
</evidence>
<protein>
    <submittedName>
        <fullName evidence="5">Uncharacterized protein</fullName>
    </submittedName>
</protein>
<evidence type="ECO:0000313" key="6">
    <source>
        <dbReference type="Proteomes" id="UP000256645"/>
    </source>
</evidence>
<dbReference type="STRING" id="1849047.A0A3D8QC55"/>
<dbReference type="SUPFAM" id="SSF51735">
    <property type="entry name" value="NAD(P)-binding Rossmann-fold domains"/>
    <property type="match status" value="1"/>
</dbReference>
<name>A0A3D8QC55_9HELO</name>
<accession>A0A3D8QC55</accession>
<dbReference type="InterPro" id="IPR036291">
    <property type="entry name" value="NAD(P)-bd_dom_sf"/>
</dbReference>
<dbReference type="PANTHER" id="PTHR44169">
    <property type="entry name" value="NADPH-DEPENDENT 1-ACYLDIHYDROXYACETONE PHOSPHATE REDUCTASE"/>
    <property type="match status" value="1"/>
</dbReference>
<dbReference type="GO" id="GO:0000140">
    <property type="term" value="F:acylglycerone-phosphate reductase (NADP+) activity"/>
    <property type="evidence" value="ECO:0007669"/>
    <property type="project" value="TreeGrafter"/>
</dbReference>
<sequence length="288" mass="31496">MEAKKSVLITGCSVGGIGDALAQCFHRRKFRVFATARDLSKVAHLKEMGMDVLELDVVDTESIKRAVKHVSSATGNTLDYLVNNSGCTYGMPLLDVDIATAQAMFDTNVFGVLRMTQDFAPLLIQSKGMIINISSVAAYVPSPFTGAYNATKASLTMMTNILRYEMRPFDVKVVVVTTGAVASNIFDNQPKALLPSQSLYNESKLKVEEVMKGGKVTPSFMPAREYAERVVTNATSARPKLNFWAGGNVKRIRLVTKLLGKRGWDAFLPGPFGINEIEKAMKKSANKK</sequence>
<evidence type="ECO:0000256" key="4">
    <source>
        <dbReference type="RuleBase" id="RU000363"/>
    </source>
</evidence>
<dbReference type="Pfam" id="PF00106">
    <property type="entry name" value="adh_short"/>
    <property type="match status" value="1"/>
</dbReference>
<dbReference type="PRINTS" id="PR00080">
    <property type="entry name" value="SDRFAMILY"/>
</dbReference>
<dbReference type="GO" id="GO:0004806">
    <property type="term" value="F:triacylglycerol lipase activity"/>
    <property type="evidence" value="ECO:0007669"/>
    <property type="project" value="TreeGrafter"/>
</dbReference>
<evidence type="ECO:0000256" key="1">
    <source>
        <dbReference type="ARBA" id="ARBA00006484"/>
    </source>
</evidence>
<dbReference type="FunFam" id="3.40.50.720:FF:000261">
    <property type="entry name" value="NADPH-dependent 1-acyldihydroxyacetone phosphate reductase"/>
    <property type="match status" value="1"/>
</dbReference>
<comment type="caution">
    <text evidence="5">The sequence shown here is derived from an EMBL/GenBank/DDBJ whole genome shotgun (WGS) entry which is preliminary data.</text>
</comment>
<dbReference type="GO" id="GO:0006654">
    <property type="term" value="P:phosphatidic acid biosynthetic process"/>
    <property type="evidence" value="ECO:0007669"/>
    <property type="project" value="TreeGrafter"/>
</dbReference>
<gene>
    <name evidence="5" type="ORF">BP6252_12532</name>
</gene>
<dbReference type="GO" id="GO:0019433">
    <property type="term" value="P:triglyceride catabolic process"/>
    <property type="evidence" value="ECO:0007669"/>
    <property type="project" value="TreeGrafter"/>
</dbReference>
<dbReference type="Proteomes" id="UP000256645">
    <property type="component" value="Unassembled WGS sequence"/>
</dbReference>
<dbReference type="GO" id="GO:0005811">
    <property type="term" value="C:lipid droplet"/>
    <property type="evidence" value="ECO:0007669"/>
    <property type="project" value="TreeGrafter"/>
</dbReference>
<dbReference type="AlphaFoldDB" id="A0A3D8QC55"/>
<keyword evidence="3" id="KW-0560">Oxidoreductase</keyword>
<organism evidence="5 6">
    <name type="scientific">Coleophoma cylindrospora</name>
    <dbReference type="NCBI Taxonomy" id="1849047"/>
    <lineage>
        <taxon>Eukaryota</taxon>
        <taxon>Fungi</taxon>
        <taxon>Dikarya</taxon>
        <taxon>Ascomycota</taxon>
        <taxon>Pezizomycotina</taxon>
        <taxon>Leotiomycetes</taxon>
        <taxon>Helotiales</taxon>
        <taxon>Dermateaceae</taxon>
        <taxon>Coleophoma</taxon>
    </lineage>
</organism>
<evidence type="ECO:0000256" key="2">
    <source>
        <dbReference type="ARBA" id="ARBA00022857"/>
    </source>
</evidence>
<comment type="similarity">
    <text evidence="1 4">Belongs to the short-chain dehydrogenases/reductases (SDR) family.</text>
</comment>